<feature type="compositionally biased region" description="Polar residues" evidence="1">
    <location>
        <begin position="101"/>
        <end position="114"/>
    </location>
</feature>
<keyword evidence="5" id="KW-1185">Reference proteome</keyword>
<dbReference type="Proteomes" id="UP000199693">
    <property type="component" value="Unassembled WGS sequence"/>
</dbReference>
<feature type="compositionally biased region" description="Low complexity" evidence="1">
    <location>
        <begin position="39"/>
        <end position="49"/>
    </location>
</feature>
<protein>
    <submittedName>
        <fullName evidence="3">Uncharacterized protein</fullName>
    </submittedName>
</protein>
<evidence type="ECO:0000313" key="6">
    <source>
        <dbReference type="Proteomes" id="UP000199693"/>
    </source>
</evidence>
<organism evidence="3 6">
    <name type="scientific">Pseudomonas delhiensis</name>
    <dbReference type="NCBI Taxonomy" id="366289"/>
    <lineage>
        <taxon>Bacteria</taxon>
        <taxon>Pseudomonadati</taxon>
        <taxon>Pseudomonadota</taxon>
        <taxon>Gammaproteobacteria</taxon>
        <taxon>Pseudomonadales</taxon>
        <taxon>Pseudomonadaceae</taxon>
        <taxon>Pseudomonas</taxon>
    </lineage>
</organism>
<evidence type="ECO:0000313" key="3">
    <source>
        <dbReference type="EMBL" id="SDJ57558.1"/>
    </source>
</evidence>
<name>A0A239IAP6_9PSED</name>
<dbReference type="AlphaFoldDB" id="A0A239IAP6"/>
<evidence type="ECO:0000256" key="1">
    <source>
        <dbReference type="SAM" id="MobiDB-lite"/>
    </source>
</evidence>
<sequence>MTSMKSRALCGLLASLLAGAALAGQPPVRSIERIYVSPGASGSIDSSSSVQRYDGYGGVQVPRGYEQGSSRVIIDNSGGGTNSGIRQSIEYPNGVQFDVTPGTTRSNGQRQSYP</sequence>
<keyword evidence="2" id="KW-0732">Signal</keyword>
<accession>A0A239IAP6</accession>
<evidence type="ECO:0000256" key="2">
    <source>
        <dbReference type="SAM" id="SignalP"/>
    </source>
</evidence>
<feature type="chain" id="PRO_5030040762" evidence="2">
    <location>
        <begin position="24"/>
        <end position="114"/>
    </location>
</feature>
<dbReference type="EMBL" id="FNEC01000019">
    <property type="protein sequence ID" value="SDJ57558.1"/>
    <property type="molecule type" value="Genomic_DNA"/>
</dbReference>
<dbReference type="RefSeq" id="WP_089391339.1">
    <property type="nucleotide sequence ID" value="NZ_FNEC01000019.1"/>
</dbReference>
<gene>
    <name evidence="3" type="ORF">SAMN05216189_101928</name>
    <name evidence="4" type="ORF">SAMN06295949_10991</name>
</gene>
<feature type="region of interest" description="Disordered" evidence="1">
    <location>
        <begin position="39"/>
        <end position="114"/>
    </location>
</feature>
<evidence type="ECO:0000313" key="5">
    <source>
        <dbReference type="Proteomes" id="UP000198309"/>
    </source>
</evidence>
<dbReference type="Proteomes" id="UP000198309">
    <property type="component" value="Unassembled WGS sequence"/>
</dbReference>
<proteinExistence type="predicted"/>
<evidence type="ECO:0000313" key="4">
    <source>
        <dbReference type="EMBL" id="SNS89454.1"/>
    </source>
</evidence>
<reference evidence="4 5" key="2">
    <citation type="submission" date="2017-06" db="EMBL/GenBank/DDBJ databases">
        <authorList>
            <person name="Varghese N."/>
            <person name="Submissions S."/>
        </authorList>
    </citation>
    <scope>NUCLEOTIDE SEQUENCE [LARGE SCALE GENOMIC DNA]</scope>
    <source>
        <strain evidence="4 5">RLD-1</strain>
    </source>
</reference>
<reference evidence="3 6" key="1">
    <citation type="submission" date="2016-10" db="EMBL/GenBank/DDBJ databases">
        <authorList>
            <person name="de Groot N.N."/>
        </authorList>
    </citation>
    <scope>NUCLEOTIDE SEQUENCE [LARGE SCALE GENOMIC DNA]</scope>
    <source>
        <strain evidence="3 6">CCM 7361</strain>
    </source>
</reference>
<feature type="signal peptide" evidence="2">
    <location>
        <begin position="1"/>
        <end position="23"/>
    </location>
</feature>
<dbReference type="EMBL" id="FZPC01000009">
    <property type="protein sequence ID" value="SNS89454.1"/>
    <property type="molecule type" value="Genomic_DNA"/>
</dbReference>